<dbReference type="Gene3D" id="3.30.420.40">
    <property type="match status" value="1"/>
</dbReference>
<dbReference type="PANTHER" id="PTHR43435">
    <property type="entry name" value="RIBULOKINASE"/>
    <property type="match status" value="1"/>
</dbReference>
<dbReference type="PIRSF" id="PIRSF000538">
    <property type="entry name" value="GlpK"/>
    <property type="match status" value="1"/>
</dbReference>
<dbReference type="InterPro" id="IPR043129">
    <property type="entry name" value="ATPase_NBD"/>
</dbReference>
<evidence type="ECO:0000256" key="2">
    <source>
        <dbReference type="ARBA" id="ARBA00022679"/>
    </source>
</evidence>
<keyword evidence="3" id="KW-0418">Kinase</keyword>
<feature type="coiled-coil region" evidence="5">
    <location>
        <begin position="338"/>
        <end position="365"/>
    </location>
</feature>
<evidence type="ECO:0000259" key="6">
    <source>
        <dbReference type="Pfam" id="PF00370"/>
    </source>
</evidence>
<dbReference type="STRING" id="568069.A0A1J1J5U9"/>
<evidence type="ECO:0000256" key="4">
    <source>
        <dbReference type="ARBA" id="ARBA00074355"/>
    </source>
</evidence>
<keyword evidence="9" id="KW-1185">Reference proteome</keyword>
<dbReference type="InterPro" id="IPR000577">
    <property type="entry name" value="Carb_kinase_FGGY"/>
</dbReference>
<dbReference type="EMBL" id="CVRI01000066">
    <property type="protein sequence ID" value="CRL06265.1"/>
    <property type="molecule type" value="Genomic_DNA"/>
</dbReference>
<evidence type="ECO:0000259" key="7">
    <source>
        <dbReference type="Pfam" id="PF02782"/>
    </source>
</evidence>
<keyword evidence="5" id="KW-0175">Coiled coil</keyword>
<dbReference type="AlphaFoldDB" id="A0A1J1J5U9"/>
<organism evidence="8 9">
    <name type="scientific">Clunio marinus</name>
    <dbReference type="NCBI Taxonomy" id="568069"/>
    <lineage>
        <taxon>Eukaryota</taxon>
        <taxon>Metazoa</taxon>
        <taxon>Ecdysozoa</taxon>
        <taxon>Arthropoda</taxon>
        <taxon>Hexapoda</taxon>
        <taxon>Insecta</taxon>
        <taxon>Pterygota</taxon>
        <taxon>Neoptera</taxon>
        <taxon>Endopterygota</taxon>
        <taxon>Diptera</taxon>
        <taxon>Nematocera</taxon>
        <taxon>Chironomoidea</taxon>
        <taxon>Chironomidae</taxon>
        <taxon>Clunio</taxon>
    </lineage>
</organism>
<dbReference type="PANTHER" id="PTHR43435:SF4">
    <property type="entry name" value="FGGY CARBOHYDRATE KINASE DOMAIN-CONTAINING PROTEIN"/>
    <property type="match status" value="1"/>
</dbReference>
<evidence type="ECO:0000256" key="1">
    <source>
        <dbReference type="ARBA" id="ARBA00009156"/>
    </source>
</evidence>
<dbReference type="NCBIfam" id="TIGR01315">
    <property type="entry name" value="5C_CHO_kinase"/>
    <property type="match status" value="1"/>
</dbReference>
<dbReference type="GO" id="GO:0005737">
    <property type="term" value="C:cytoplasm"/>
    <property type="evidence" value="ECO:0007669"/>
    <property type="project" value="TreeGrafter"/>
</dbReference>
<dbReference type="Pfam" id="PF02782">
    <property type="entry name" value="FGGY_C"/>
    <property type="match status" value="1"/>
</dbReference>
<proteinExistence type="inferred from homology"/>
<evidence type="ECO:0000313" key="8">
    <source>
        <dbReference type="EMBL" id="CRL06265.1"/>
    </source>
</evidence>
<dbReference type="Proteomes" id="UP000183832">
    <property type="component" value="Unassembled WGS sequence"/>
</dbReference>
<dbReference type="OrthoDB" id="203824at2759"/>
<dbReference type="SUPFAM" id="SSF53067">
    <property type="entry name" value="Actin-like ATPase domain"/>
    <property type="match status" value="2"/>
</dbReference>
<evidence type="ECO:0000256" key="5">
    <source>
        <dbReference type="SAM" id="Coils"/>
    </source>
</evidence>
<dbReference type="InterPro" id="IPR018484">
    <property type="entry name" value="FGGY_N"/>
</dbReference>
<evidence type="ECO:0000313" key="9">
    <source>
        <dbReference type="Proteomes" id="UP000183832"/>
    </source>
</evidence>
<protein>
    <recommendedName>
        <fullName evidence="4">FGGY carbohydrate kinase domain-containing protein</fullName>
    </recommendedName>
</protein>
<dbReference type="InterPro" id="IPR018485">
    <property type="entry name" value="FGGY_C"/>
</dbReference>
<dbReference type="CDD" id="cd07782">
    <property type="entry name" value="ASKHA_NBD_FGGY_D-RBK"/>
    <property type="match status" value="1"/>
</dbReference>
<dbReference type="Gene3D" id="1.20.58.2240">
    <property type="match status" value="1"/>
</dbReference>
<dbReference type="GO" id="GO:0019321">
    <property type="term" value="P:pentose metabolic process"/>
    <property type="evidence" value="ECO:0007669"/>
    <property type="project" value="TreeGrafter"/>
</dbReference>
<dbReference type="GO" id="GO:0019150">
    <property type="term" value="F:D-ribulokinase activity"/>
    <property type="evidence" value="ECO:0007669"/>
    <property type="project" value="TreeGrafter"/>
</dbReference>
<keyword evidence="2" id="KW-0808">Transferase</keyword>
<feature type="domain" description="Carbohydrate kinase FGGY C-terminal" evidence="7">
    <location>
        <begin position="281"/>
        <end position="485"/>
    </location>
</feature>
<accession>A0A1J1J5U9</accession>
<feature type="domain" description="Carbohydrate kinase FGGY N-terminal" evidence="6">
    <location>
        <begin position="3"/>
        <end position="262"/>
    </location>
</feature>
<reference evidence="8 9" key="1">
    <citation type="submission" date="2015-04" db="EMBL/GenBank/DDBJ databases">
        <authorList>
            <person name="Syromyatnikov M.Y."/>
            <person name="Popov V.N."/>
        </authorList>
    </citation>
    <scope>NUCLEOTIDE SEQUENCE [LARGE SCALE GENOMIC DNA]</scope>
</reference>
<gene>
    <name evidence="8" type="ORF">CLUMA_CG019034</name>
</gene>
<dbReference type="Pfam" id="PF00370">
    <property type="entry name" value="FGGY_N"/>
    <property type="match status" value="1"/>
</dbReference>
<dbReference type="InterPro" id="IPR006003">
    <property type="entry name" value="FGGY_RbtK-like"/>
</dbReference>
<dbReference type="FunFam" id="3.30.420.40:FF:000101">
    <property type="entry name" value="FGGY carbohydrate kinase domain-containing protein"/>
    <property type="match status" value="1"/>
</dbReference>
<name>A0A1J1J5U9_9DIPT</name>
<evidence type="ECO:0000256" key="3">
    <source>
        <dbReference type="ARBA" id="ARBA00022777"/>
    </source>
</evidence>
<comment type="similarity">
    <text evidence="1">Belongs to the FGGY kinase family.</text>
</comment>
<sequence length="544" mass="61070">MSYFVGVDVGTSSVRAGLVQKTENGSKIIKYHSEEITIFKPKANFFEQSSDDVWNKVCECVREVTHIVPKYEIAGIGFDATCSLVLFDKDLKPLTVSPNGINEQNIIMWLDHRAKQEADEINATNHEILRFVGGKVSLEMEIPKLLWLKKNMKNKCFEKIHLAFDLPDFLTWRATDIMTRSICSLTCKWNYDAFNCKWPEDFFNLIGLKELTSDNFLKIGNKVLFPGDPVGKLSERAARELGLETSTIVASSMIDAHAGALGLIASRSDISDNDITSKLILIAGTSTCHMSITDNCIFSPGIWGPYKHALLPDYFLIEAGQSASGILIEHVLKTHPDFQKIKDELQNDENIYEHLNNEIAKLASEQNLSSFHELTKHYHIYPDFHGNRSPLGDNTLKGMICGCTMHDSILVTYLATIQSLAYSTKHIIESLYKSGRKKFKSILICGGLSKNRLFLQTHADICGIPILISNEQESVLLGSAMLAATGSGVYKDLKSAAEELSNDCSQIFPDQSSELFHSRKYKVFLRMLDEQLNYRKIMEETVDA</sequence>